<proteinExistence type="predicted"/>
<dbReference type="SUPFAM" id="SSF56954">
    <property type="entry name" value="Outer membrane efflux proteins (OEP)"/>
    <property type="match status" value="1"/>
</dbReference>
<dbReference type="Proteomes" id="UP000777935">
    <property type="component" value="Unassembled WGS sequence"/>
</dbReference>
<organism evidence="1 2">
    <name type="scientific">Parasulfitobacter algicola</name>
    <dbReference type="NCBI Taxonomy" id="2614809"/>
    <lineage>
        <taxon>Bacteria</taxon>
        <taxon>Pseudomonadati</taxon>
        <taxon>Pseudomonadota</taxon>
        <taxon>Alphaproteobacteria</taxon>
        <taxon>Rhodobacterales</taxon>
        <taxon>Roseobacteraceae</taxon>
        <taxon>Parasulfitobacter</taxon>
    </lineage>
</organism>
<evidence type="ECO:0000313" key="1">
    <source>
        <dbReference type="EMBL" id="NSX55959.1"/>
    </source>
</evidence>
<dbReference type="RefSeq" id="WP_174139109.1">
    <property type="nucleotide sequence ID" value="NZ_JABUFE010000009.1"/>
</dbReference>
<gene>
    <name evidence="1" type="ORF">HRQ87_14230</name>
</gene>
<keyword evidence="2" id="KW-1185">Reference proteome</keyword>
<evidence type="ECO:0000313" key="2">
    <source>
        <dbReference type="Proteomes" id="UP000777935"/>
    </source>
</evidence>
<sequence>MGLTALAGKILNLLMGGLVFELRSHVSSFSRYRLLATDLEQARARRQAGVDAGVTLIEAQSPLASAQTEIDTARASAFRAALRWHDKTGMTINCTIEHLNRN</sequence>
<reference evidence="1 2" key="1">
    <citation type="submission" date="2020-06" db="EMBL/GenBank/DDBJ databases">
        <title>Sulfitobacter algicola sp. nov., isolated from green algae.</title>
        <authorList>
            <person name="Wang C."/>
        </authorList>
    </citation>
    <scope>NUCLEOTIDE SEQUENCE [LARGE SCALE GENOMIC DNA]</scope>
    <source>
        <strain evidence="1 2">1151</strain>
    </source>
</reference>
<dbReference type="EMBL" id="JABUFE010000009">
    <property type="protein sequence ID" value="NSX55959.1"/>
    <property type="molecule type" value="Genomic_DNA"/>
</dbReference>
<name>A0ABX2IZ36_9RHOB</name>
<comment type="caution">
    <text evidence="1">The sequence shown here is derived from an EMBL/GenBank/DDBJ whole genome shotgun (WGS) entry which is preliminary data.</text>
</comment>
<accession>A0ABX2IZ36</accession>
<protein>
    <submittedName>
        <fullName evidence="1">Uncharacterized protein</fullName>
    </submittedName>
</protein>